<feature type="domain" description="EAL" evidence="2">
    <location>
        <begin position="504"/>
        <end position="755"/>
    </location>
</feature>
<dbReference type="CDD" id="cd01948">
    <property type="entry name" value="EAL"/>
    <property type="match status" value="1"/>
</dbReference>
<dbReference type="Pfam" id="PF00563">
    <property type="entry name" value="EAL"/>
    <property type="match status" value="1"/>
</dbReference>
<keyword evidence="1" id="KW-0472">Membrane</keyword>
<dbReference type="InterPro" id="IPR000160">
    <property type="entry name" value="GGDEF_dom"/>
</dbReference>
<evidence type="ECO:0000256" key="1">
    <source>
        <dbReference type="SAM" id="Phobius"/>
    </source>
</evidence>
<dbReference type="PROSITE" id="PS50887">
    <property type="entry name" value="GGDEF"/>
    <property type="match status" value="1"/>
</dbReference>
<dbReference type="SMART" id="SM00052">
    <property type="entry name" value="EAL"/>
    <property type="match status" value="1"/>
</dbReference>
<name>A0ABS6WK84_9HYPH</name>
<dbReference type="Proteomes" id="UP001430804">
    <property type="component" value="Unassembled WGS sequence"/>
</dbReference>
<evidence type="ECO:0000313" key="5">
    <source>
        <dbReference type="Proteomes" id="UP001430804"/>
    </source>
</evidence>
<proteinExistence type="predicted"/>
<dbReference type="Pfam" id="PF00990">
    <property type="entry name" value="GGDEF"/>
    <property type="match status" value="1"/>
</dbReference>
<evidence type="ECO:0000259" key="2">
    <source>
        <dbReference type="PROSITE" id="PS50883"/>
    </source>
</evidence>
<feature type="transmembrane region" description="Helical" evidence="1">
    <location>
        <begin position="26"/>
        <end position="44"/>
    </location>
</feature>
<dbReference type="PANTHER" id="PTHR44757">
    <property type="entry name" value="DIGUANYLATE CYCLASE DGCP"/>
    <property type="match status" value="1"/>
</dbReference>
<evidence type="ECO:0000259" key="3">
    <source>
        <dbReference type="PROSITE" id="PS50887"/>
    </source>
</evidence>
<evidence type="ECO:0000313" key="4">
    <source>
        <dbReference type="EMBL" id="MBW3096367.1"/>
    </source>
</evidence>
<reference evidence="4" key="1">
    <citation type="submission" date="2021-07" db="EMBL/GenBank/DDBJ databases">
        <title>Pseudohoeflea marina sp. nov. a polyhydroxyalcanoate-producing bacterium.</title>
        <authorList>
            <person name="Zheng W."/>
            <person name="Yu S."/>
            <person name="Huang Y."/>
        </authorList>
    </citation>
    <scope>NUCLEOTIDE SEQUENCE</scope>
    <source>
        <strain evidence="4">DP4N28-3</strain>
    </source>
</reference>
<dbReference type="EMBL" id="JAHWQX010000001">
    <property type="protein sequence ID" value="MBW3096367.1"/>
    <property type="molecule type" value="Genomic_DNA"/>
</dbReference>
<organism evidence="4 5">
    <name type="scientific">Pseudohoeflea coraliihabitans</name>
    <dbReference type="NCBI Taxonomy" id="2860393"/>
    <lineage>
        <taxon>Bacteria</taxon>
        <taxon>Pseudomonadati</taxon>
        <taxon>Pseudomonadota</taxon>
        <taxon>Alphaproteobacteria</taxon>
        <taxon>Hyphomicrobiales</taxon>
        <taxon>Rhizobiaceae</taxon>
        <taxon>Pseudohoeflea</taxon>
    </lineage>
</organism>
<dbReference type="SMART" id="SM00267">
    <property type="entry name" value="GGDEF"/>
    <property type="match status" value="1"/>
</dbReference>
<dbReference type="RefSeq" id="WP_219200010.1">
    <property type="nucleotide sequence ID" value="NZ_JAHWQX010000001.1"/>
</dbReference>
<accession>A0ABS6WK84</accession>
<dbReference type="CDD" id="cd01949">
    <property type="entry name" value="GGDEF"/>
    <property type="match status" value="1"/>
</dbReference>
<feature type="transmembrane region" description="Helical" evidence="1">
    <location>
        <begin position="118"/>
        <end position="136"/>
    </location>
</feature>
<feature type="transmembrane region" description="Helical" evidence="1">
    <location>
        <begin position="143"/>
        <end position="161"/>
    </location>
</feature>
<dbReference type="PANTHER" id="PTHR44757:SF2">
    <property type="entry name" value="BIOFILM ARCHITECTURE MAINTENANCE PROTEIN MBAA"/>
    <property type="match status" value="1"/>
</dbReference>
<dbReference type="Pfam" id="PF12860">
    <property type="entry name" value="PAS_7"/>
    <property type="match status" value="1"/>
</dbReference>
<comment type="caution">
    <text evidence="4">The sequence shown here is derived from an EMBL/GenBank/DDBJ whole genome shotgun (WGS) entry which is preliminary data.</text>
</comment>
<feature type="transmembrane region" description="Helical" evidence="1">
    <location>
        <begin position="91"/>
        <end position="112"/>
    </location>
</feature>
<feature type="transmembrane region" description="Helical" evidence="1">
    <location>
        <begin position="50"/>
        <end position="71"/>
    </location>
</feature>
<feature type="domain" description="GGDEF" evidence="3">
    <location>
        <begin position="362"/>
        <end position="495"/>
    </location>
</feature>
<keyword evidence="1" id="KW-0812">Transmembrane</keyword>
<dbReference type="InterPro" id="IPR052155">
    <property type="entry name" value="Biofilm_reg_signaling"/>
</dbReference>
<dbReference type="PROSITE" id="PS50883">
    <property type="entry name" value="EAL"/>
    <property type="match status" value="1"/>
</dbReference>
<sequence length="773" mass="85736">MLPTDQSDDAAEVRLSFVKSLYLKRGTLFAGMVAHVVTASAIYVRTQDIFYLYCGLAMICIWAARMGKMLAFDRCDTTRFSMQDTVKWERLYVAGPVAGALVLGIMCAYALVVSRDSFAELASVSITLASMISVVGRNFGSRINVDLMILAACLPLLGGFLVLRDPYMVVLALLLLPLFLTTRSMANGVREFLFNTVMAERKTAQLAERFDIALNNMSHGLFMLNGDGQIEVFNNKAREIFRINPALDLRNRSLKLALRMGARNGILPAESLREISSRLENLLKGRERRALIRFADDTWLEFTSRLRGSQGVVLIFEDVSARIRQEEKILQMARYDTLTGLANRSWFSELVAERLSRNEASDQVALAVFDLDDFKHVNDTMGHIAGDRLLAEVAARLDKQQHDDILISRFGGDEFVIFFAEVPNTSRLDALMARITRAMAGPYQIDGHQLHITVSGGVALSPASGAALDGMQIKADLALYDAKRRDKNRWSLFVESMDQKYTERQKLKNDLREAISTESMSIAYQPIFLPDGSRIMGAEALSRWNHPETGPVSPAVYIPLAEEMGIVTDLTRCMINRAIADCVTWPANRFVSVNLSAHDLASTEIIAVVERALARYGLAPERLYLEITESALVDDPRSVRRILETLRGKGITIAIDDFGTGYSSLSYLDMLPLNKVKIDRSFVANITDDRRKLKLLRGVVTLSRELGLDVVIEGVETEAQLAVLLENDCADLIQGFIFGAPMPANAFIELCNRVGSKAASGTVVNVSATTRRG</sequence>
<dbReference type="NCBIfam" id="TIGR00254">
    <property type="entry name" value="GGDEF"/>
    <property type="match status" value="1"/>
</dbReference>
<dbReference type="InterPro" id="IPR001633">
    <property type="entry name" value="EAL_dom"/>
</dbReference>
<gene>
    <name evidence="4" type="ORF">KY465_03635</name>
</gene>
<keyword evidence="5" id="KW-1185">Reference proteome</keyword>
<protein>
    <submittedName>
        <fullName evidence="4">EAL domain-containing protein</fullName>
    </submittedName>
</protein>
<keyword evidence="1" id="KW-1133">Transmembrane helix</keyword>